<evidence type="ECO:0000256" key="3">
    <source>
        <dbReference type="SAM" id="MobiDB-lite"/>
    </source>
</evidence>
<feature type="non-terminal residue" evidence="4">
    <location>
        <position position="103"/>
    </location>
</feature>
<feature type="compositionally biased region" description="Polar residues" evidence="3">
    <location>
        <begin position="1"/>
        <end position="11"/>
    </location>
</feature>
<sequence length="103" mass="11172">MSESPPENTTDVAEKQLDELDENPQEAADGEAAGPEEPETTEQPVKRGRGRPKGSKNSPKKAEIASDTPKRPRGRPPKPKPEGEVSTPKRPRGRPPKHPRPAA</sequence>
<protein>
    <submittedName>
        <fullName evidence="4">Uncharacterized protein</fullName>
    </submittedName>
</protein>
<keyword evidence="2" id="KW-0238">DNA-binding</keyword>
<reference evidence="4 5" key="1">
    <citation type="journal article" date="2015" name="Fungal Genet. Biol.">
        <title>Evolution of novel wood decay mechanisms in Agaricales revealed by the genome sequences of Fistulina hepatica and Cylindrobasidium torrendii.</title>
        <authorList>
            <person name="Floudas D."/>
            <person name="Held B.W."/>
            <person name="Riley R."/>
            <person name="Nagy L.G."/>
            <person name="Koehler G."/>
            <person name="Ransdell A.S."/>
            <person name="Younus H."/>
            <person name="Chow J."/>
            <person name="Chiniquy J."/>
            <person name="Lipzen A."/>
            <person name="Tritt A."/>
            <person name="Sun H."/>
            <person name="Haridas S."/>
            <person name="LaButti K."/>
            <person name="Ohm R.A."/>
            <person name="Kues U."/>
            <person name="Blanchette R.A."/>
            <person name="Grigoriev I.V."/>
            <person name="Minto R.E."/>
            <person name="Hibbett D.S."/>
        </authorList>
    </citation>
    <scope>NUCLEOTIDE SEQUENCE [LARGE SCALE GENOMIC DNA]</scope>
    <source>
        <strain evidence="4 5">FP15055 ss-10</strain>
    </source>
</reference>
<dbReference type="EMBL" id="KN880733">
    <property type="protein sequence ID" value="KIY62957.1"/>
    <property type="molecule type" value="Genomic_DNA"/>
</dbReference>
<feature type="region of interest" description="Disordered" evidence="3">
    <location>
        <begin position="1"/>
        <end position="103"/>
    </location>
</feature>
<dbReference type="GO" id="GO:0005634">
    <property type="term" value="C:nucleus"/>
    <property type="evidence" value="ECO:0007669"/>
    <property type="project" value="InterPro"/>
</dbReference>
<dbReference type="GO" id="GO:0003677">
    <property type="term" value="F:DNA binding"/>
    <property type="evidence" value="ECO:0007669"/>
    <property type="project" value="UniProtKB-KW"/>
</dbReference>
<dbReference type="SMART" id="SM00384">
    <property type="entry name" value="AT_hook"/>
    <property type="match status" value="3"/>
</dbReference>
<dbReference type="AlphaFoldDB" id="A0A0D7AXK6"/>
<accession>A0A0D7AXK6</accession>
<evidence type="ECO:0000256" key="2">
    <source>
        <dbReference type="ARBA" id="ARBA00023125"/>
    </source>
</evidence>
<gene>
    <name evidence="4" type="ORF">CYLTODRAFT_320901</name>
</gene>
<dbReference type="GO" id="GO:0006355">
    <property type="term" value="P:regulation of DNA-templated transcription"/>
    <property type="evidence" value="ECO:0007669"/>
    <property type="project" value="InterPro"/>
</dbReference>
<dbReference type="STRING" id="1314674.A0A0D7AXK6"/>
<dbReference type="PRINTS" id="PR00930">
    <property type="entry name" value="HIGHMOBLTYIY"/>
</dbReference>
<dbReference type="InterPro" id="IPR017956">
    <property type="entry name" value="AT_hook_DNA-bd_motif"/>
</dbReference>
<keyword evidence="5" id="KW-1185">Reference proteome</keyword>
<proteinExistence type="predicted"/>
<name>A0A0D7AXK6_9AGAR</name>
<dbReference type="InterPro" id="IPR000116">
    <property type="entry name" value="HMGA"/>
</dbReference>
<feature type="compositionally biased region" description="Basic and acidic residues" evidence="3">
    <location>
        <begin position="60"/>
        <end position="70"/>
    </location>
</feature>
<organism evidence="4 5">
    <name type="scientific">Cylindrobasidium torrendii FP15055 ss-10</name>
    <dbReference type="NCBI Taxonomy" id="1314674"/>
    <lineage>
        <taxon>Eukaryota</taxon>
        <taxon>Fungi</taxon>
        <taxon>Dikarya</taxon>
        <taxon>Basidiomycota</taxon>
        <taxon>Agaricomycotina</taxon>
        <taxon>Agaricomycetes</taxon>
        <taxon>Agaricomycetidae</taxon>
        <taxon>Agaricales</taxon>
        <taxon>Marasmiineae</taxon>
        <taxon>Physalacriaceae</taxon>
        <taxon>Cylindrobasidium</taxon>
    </lineage>
</organism>
<evidence type="ECO:0000313" key="5">
    <source>
        <dbReference type="Proteomes" id="UP000054007"/>
    </source>
</evidence>
<keyword evidence="1" id="KW-0677">Repeat</keyword>
<feature type="compositionally biased region" description="Basic residues" evidence="3">
    <location>
        <begin position="89"/>
        <end position="103"/>
    </location>
</feature>
<dbReference type="Proteomes" id="UP000054007">
    <property type="component" value="Unassembled WGS sequence"/>
</dbReference>
<evidence type="ECO:0000313" key="4">
    <source>
        <dbReference type="EMBL" id="KIY62957.1"/>
    </source>
</evidence>
<dbReference type="GO" id="GO:0000785">
    <property type="term" value="C:chromatin"/>
    <property type="evidence" value="ECO:0007669"/>
    <property type="project" value="InterPro"/>
</dbReference>
<evidence type="ECO:0000256" key="1">
    <source>
        <dbReference type="ARBA" id="ARBA00022737"/>
    </source>
</evidence>
<dbReference type="PRINTS" id="PR00929">
    <property type="entry name" value="ATHOOK"/>
</dbReference>